<keyword evidence="2" id="KW-1185">Reference proteome</keyword>
<accession>A0A380T5L2</accession>
<dbReference type="AlphaFoldDB" id="A0A380T5L2"/>
<proteinExistence type="predicted"/>
<evidence type="ECO:0000313" key="1">
    <source>
        <dbReference type="EMBL" id="SUQ64771.1"/>
    </source>
</evidence>
<dbReference type="InterPro" id="IPR038146">
    <property type="entry name" value="933W_put_Xis_sf"/>
</dbReference>
<evidence type="ECO:0008006" key="3">
    <source>
        <dbReference type="Google" id="ProtNLM"/>
    </source>
</evidence>
<dbReference type="EMBL" id="UIDD01000010">
    <property type="protein sequence ID" value="SUQ64771.1"/>
    <property type="molecule type" value="Genomic_DNA"/>
</dbReference>
<reference evidence="2" key="1">
    <citation type="submission" date="2018-07" db="EMBL/GenBank/DDBJ databases">
        <authorList>
            <person name="Blom J."/>
        </authorList>
    </citation>
    <scope>NUCLEOTIDE SEQUENCE [LARGE SCALE GENOMIC DNA]</scope>
    <source>
        <strain evidence="2">CCOS 864</strain>
    </source>
</reference>
<dbReference type="RefSeq" id="WP_115088277.1">
    <property type="nucleotide sequence ID" value="NZ_CBCSFG010000005.1"/>
</dbReference>
<dbReference type="Gene3D" id="1.10.1660.60">
    <property type="entry name" value="Putative excisionased domain DUF1233"/>
    <property type="match status" value="1"/>
</dbReference>
<name>A0A380T5L2_9PSED</name>
<gene>
    <name evidence="1" type="ORF">CCOS864_04237</name>
</gene>
<evidence type="ECO:0000313" key="2">
    <source>
        <dbReference type="Proteomes" id="UP000255177"/>
    </source>
</evidence>
<dbReference type="Proteomes" id="UP000255177">
    <property type="component" value="Unassembled WGS sequence"/>
</dbReference>
<protein>
    <recommendedName>
        <fullName evidence="3">DNA-binding protein</fullName>
    </recommendedName>
</protein>
<organism evidence="1 2">
    <name type="scientific">Pseudomonas wadenswilerensis</name>
    <dbReference type="NCBI Taxonomy" id="1785161"/>
    <lineage>
        <taxon>Bacteria</taxon>
        <taxon>Pseudomonadati</taxon>
        <taxon>Pseudomonadota</taxon>
        <taxon>Gammaproteobacteria</taxon>
        <taxon>Pseudomonadales</taxon>
        <taxon>Pseudomonadaceae</taxon>
        <taxon>Pseudomonas</taxon>
    </lineage>
</organism>
<sequence length="84" mass="9973">MTKQQVKSIDTINDEQPGKLQFLITPSTWIRKELLFPVFGLSTEAVRKYRDRGIWLEEKQWRTDPANVIVYNRVEIEKWMAGHP</sequence>